<proteinExistence type="predicted"/>
<dbReference type="RefSeq" id="WP_131615508.1">
    <property type="nucleotide sequence ID" value="NZ_CP036532.1"/>
</dbReference>
<accession>A0A4P6UZN2</accession>
<name>A0A4P6UZN2_9HYPH</name>
<keyword evidence="2" id="KW-1185">Reference proteome</keyword>
<protein>
    <submittedName>
        <fullName evidence="1">Uncharacterized protein</fullName>
    </submittedName>
</protein>
<dbReference type="OrthoDB" id="9856944at2"/>
<reference evidence="1 2" key="1">
    <citation type="journal article" date="2017" name="Int. J. Syst. Evol. Microbiol.">
        <title>Roseitalea porphyridii gen. nov., sp. nov., isolated from a red alga, and reclassification of Hoeflea suaedae Chung et al. 2013 as Pseudohoeflea suaedae gen. nov., comb. nov.</title>
        <authorList>
            <person name="Hyeon J.W."/>
            <person name="Jeong S.E."/>
            <person name="Baek K."/>
            <person name="Jeon C.O."/>
        </authorList>
    </citation>
    <scope>NUCLEOTIDE SEQUENCE [LARGE SCALE GENOMIC DNA]</scope>
    <source>
        <strain evidence="1 2">MA7-20</strain>
    </source>
</reference>
<gene>
    <name evidence="1" type="ORF">E0E05_03770</name>
</gene>
<evidence type="ECO:0000313" key="2">
    <source>
        <dbReference type="Proteomes" id="UP000293719"/>
    </source>
</evidence>
<dbReference type="EMBL" id="CP036532">
    <property type="protein sequence ID" value="QBK29794.1"/>
    <property type="molecule type" value="Genomic_DNA"/>
</dbReference>
<dbReference type="Proteomes" id="UP000293719">
    <property type="component" value="Chromosome"/>
</dbReference>
<dbReference type="GeneID" id="90766405"/>
<evidence type="ECO:0000313" key="1">
    <source>
        <dbReference type="EMBL" id="QBK29794.1"/>
    </source>
</evidence>
<dbReference type="AlphaFoldDB" id="A0A4P6UZN2"/>
<sequence length="69" mass="7379">MKKLISILSKAATLVLAVFIGVVATLALLTTNEPIMAVFAAMADDIPARFTVDCRQDASGQVWCRKVSP</sequence>
<organism evidence="1 2">
    <name type="scientific">Roseitalea porphyridii</name>
    <dbReference type="NCBI Taxonomy" id="1852022"/>
    <lineage>
        <taxon>Bacteria</taxon>
        <taxon>Pseudomonadati</taxon>
        <taxon>Pseudomonadota</taxon>
        <taxon>Alphaproteobacteria</taxon>
        <taxon>Hyphomicrobiales</taxon>
        <taxon>Ahrensiaceae</taxon>
        <taxon>Roseitalea</taxon>
    </lineage>
</organism>
<dbReference type="KEGG" id="rpod:E0E05_03770"/>